<evidence type="ECO:0000313" key="8">
    <source>
        <dbReference type="EMBL" id="CCH89571.1"/>
    </source>
</evidence>
<dbReference type="InterPro" id="IPR013324">
    <property type="entry name" value="RNA_pol_sigma_r3/r4-like"/>
</dbReference>
<organism evidence="8 9">
    <name type="scientific">Modestobacter italicus (strain DSM 44449 / CECT 9708 / BC 501)</name>
    <dbReference type="NCBI Taxonomy" id="2732864"/>
    <lineage>
        <taxon>Bacteria</taxon>
        <taxon>Bacillati</taxon>
        <taxon>Actinomycetota</taxon>
        <taxon>Actinomycetes</taxon>
        <taxon>Geodermatophilales</taxon>
        <taxon>Geodermatophilaceae</taxon>
        <taxon>Modestobacter</taxon>
    </lineage>
</organism>
<dbReference type="Pfam" id="PF04542">
    <property type="entry name" value="Sigma70_r2"/>
    <property type="match status" value="1"/>
</dbReference>
<dbReference type="HOGENOM" id="CLU_047691_9_3_11"/>
<comment type="similarity">
    <text evidence="1">Belongs to the sigma-70 factor family. ECF subfamily.</text>
</comment>
<feature type="compositionally biased region" description="Basic and acidic residues" evidence="5">
    <location>
        <begin position="1"/>
        <end position="10"/>
    </location>
</feature>
<evidence type="ECO:0000256" key="4">
    <source>
        <dbReference type="ARBA" id="ARBA00023163"/>
    </source>
</evidence>
<dbReference type="OrthoDB" id="9784272at2"/>
<sequence length="193" mass="21027">MRDLVVRHPPEVTTAAGPAQGRIPEDSIAELLDRWTRPALSLARRIVVDDRLAEEVVQEAFVAYWRHPGAYQAGRGSFGTWFLALVHHKAVDAVRHEASHRRRSAALAVRDGHAIGTDVAEVVADRLADARVRTALDALPAPQREALVLAYWGGSTQTEIAARTGTPLGTVKTRMLLGMRRLHDALTVTGVPA</sequence>
<dbReference type="InterPro" id="IPR039425">
    <property type="entry name" value="RNA_pol_sigma-70-like"/>
</dbReference>
<keyword evidence="2" id="KW-0805">Transcription regulation</keyword>
<dbReference type="InterPro" id="IPR014284">
    <property type="entry name" value="RNA_pol_sigma-70_dom"/>
</dbReference>
<feature type="domain" description="RNA polymerase sigma factor 70 region 4 type 2" evidence="7">
    <location>
        <begin position="131"/>
        <end position="182"/>
    </location>
</feature>
<dbReference type="NCBIfam" id="TIGR02937">
    <property type="entry name" value="sigma70-ECF"/>
    <property type="match status" value="1"/>
</dbReference>
<evidence type="ECO:0000259" key="7">
    <source>
        <dbReference type="Pfam" id="PF08281"/>
    </source>
</evidence>
<dbReference type="PANTHER" id="PTHR43133:SF62">
    <property type="entry name" value="RNA POLYMERASE SIGMA FACTOR SIGZ"/>
    <property type="match status" value="1"/>
</dbReference>
<dbReference type="InterPro" id="IPR013325">
    <property type="entry name" value="RNA_pol_sigma_r2"/>
</dbReference>
<dbReference type="SUPFAM" id="SSF88659">
    <property type="entry name" value="Sigma3 and sigma4 domains of RNA polymerase sigma factors"/>
    <property type="match status" value="1"/>
</dbReference>
<dbReference type="KEGG" id="mmar:MODMU_4174"/>
<dbReference type="Gene3D" id="1.10.1740.10">
    <property type="match status" value="1"/>
</dbReference>
<dbReference type="GO" id="GO:0006352">
    <property type="term" value="P:DNA-templated transcription initiation"/>
    <property type="evidence" value="ECO:0007669"/>
    <property type="project" value="InterPro"/>
</dbReference>
<accession>I4F1Q8</accession>
<keyword evidence="4" id="KW-0804">Transcription</keyword>
<dbReference type="GO" id="GO:0003677">
    <property type="term" value="F:DNA binding"/>
    <property type="evidence" value="ECO:0007669"/>
    <property type="project" value="InterPro"/>
</dbReference>
<dbReference type="SUPFAM" id="SSF88946">
    <property type="entry name" value="Sigma2 domain of RNA polymerase sigma factors"/>
    <property type="match status" value="1"/>
</dbReference>
<reference evidence="8 9" key="1">
    <citation type="journal article" date="2012" name="J. Bacteriol.">
        <title>Genome Sequence of Radiation-Resistant Modestobacter marinus Strain BC501, a Representative Actinobacterium That Thrives on Calcareous Stone Surfaces.</title>
        <authorList>
            <person name="Normand P."/>
            <person name="Gury J."/>
            <person name="Pujic P."/>
            <person name="Chouaia B."/>
            <person name="Crotti E."/>
            <person name="Brusetti L."/>
            <person name="Daffonchio D."/>
            <person name="Vacherie B."/>
            <person name="Barbe V."/>
            <person name="Medigue C."/>
            <person name="Calteau A."/>
            <person name="Ghodhbane-Gtari F."/>
            <person name="Essoussi I."/>
            <person name="Nouioui I."/>
            <person name="Abbassi-Ghozzi I."/>
            <person name="Gtari M."/>
        </authorList>
    </citation>
    <scope>NUCLEOTIDE SEQUENCE [LARGE SCALE GENOMIC DNA]</scope>
    <source>
        <strain evidence="9">BC 501</strain>
    </source>
</reference>
<dbReference type="Proteomes" id="UP000006461">
    <property type="component" value="Chromosome"/>
</dbReference>
<evidence type="ECO:0000313" key="9">
    <source>
        <dbReference type="Proteomes" id="UP000006461"/>
    </source>
</evidence>
<evidence type="ECO:0000256" key="1">
    <source>
        <dbReference type="ARBA" id="ARBA00010641"/>
    </source>
</evidence>
<dbReference type="STRING" id="477641.MODMU_4174"/>
<feature type="domain" description="RNA polymerase sigma-70 region 2" evidence="6">
    <location>
        <begin position="33"/>
        <end position="98"/>
    </location>
</feature>
<evidence type="ECO:0000256" key="3">
    <source>
        <dbReference type="ARBA" id="ARBA00023082"/>
    </source>
</evidence>
<dbReference type="InterPro" id="IPR013249">
    <property type="entry name" value="RNA_pol_sigma70_r4_t2"/>
</dbReference>
<dbReference type="Gene3D" id="1.10.10.10">
    <property type="entry name" value="Winged helix-like DNA-binding domain superfamily/Winged helix DNA-binding domain"/>
    <property type="match status" value="1"/>
</dbReference>
<dbReference type="GO" id="GO:0016987">
    <property type="term" value="F:sigma factor activity"/>
    <property type="evidence" value="ECO:0007669"/>
    <property type="project" value="UniProtKB-KW"/>
</dbReference>
<dbReference type="eggNOG" id="COG1595">
    <property type="taxonomic scope" value="Bacteria"/>
</dbReference>
<dbReference type="EMBL" id="FO203431">
    <property type="protein sequence ID" value="CCH89571.1"/>
    <property type="molecule type" value="Genomic_DNA"/>
</dbReference>
<keyword evidence="9" id="KW-1185">Reference proteome</keyword>
<protein>
    <submittedName>
        <fullName evidence="8">RNA polymerase, sigma-24 subunit, ECF subfamily</fullName>
    </submittedName>
</protein>
<gene>
    <name evidence="8" type="ordered locus">MODMU_4174</name>
</gene>
<dbReference type="Pfam" id="PF08281">
    <property type="entry name" value="Sigma70_r4_2"/>
    <property type="match status" value="1"/>
</dbReference>
<dbReference type="OMA" id="RITRWPS"/>
<dbReference type="AlphaFoldDB" id="I4F1Q8"/>
<proteinExistence type="inferred from homology"/>
<feature type="region of interest" description="Disordered" evidence="5">
    <location>
        <begin position="1"/>
        <end position="20"/>
    </location>
</feature>
<dbReference type="CDD" id="cd06171">
    <property type="entry name" value="Sigma70_r4"/>
    <property type="match status" value="1"/>
</dbReference>
<keyword evidence="3" id="KW-0731">Sigma factor</keyword>
<evidence type="ECO:0000256" key="5">
    <source>
        <dbReference type="SAM" id="MobiDB-lite"/>
    </source>
</evidence>
<evidence type="ECO:0000256" key="2">
    <source>
        <dbReference type="ARBA" id="ARBA00023015"/>
    </source>
</evidence>
<name>I4F1Q8_MODI5</name>
<dbReference type="PANTHER" id="PTHR43133">
    <property type="entry name" value="RNA POLYMERASE ECF-TYPE SIGMA FACTO"/>
    <property type="match status" value="1"/>
</dbReference>
<evidence type="ECO:0000259" key="6">
    <source>
        <dbReference type="Pfam" id="PF04542"/>
    </source>
</evidence>
<dbReference type="InterPro" id="IPR036388">
    <property type="entry name" value="WH-like_DNA-bd_sf"/>
</dbReference>
<dbReference type="InterPro" id="IPR007627">
    <property type="entry name" value="RNA_pol_sigma70_r2"/>
</dbReference>